<dbReference type="AlphaFoldDB" id="A0A5A5TIU1"/>
<evidence type="ECO:0000259" key="3">
    <source>
        <dbReference type="Pfam" id="PF21522"/>
    </source>
</evidence>
<dbReference type="OrthoDB" id="5412507at2"/>
<proteinExistence type="predicted"/>
<evidence type="ECO:0000313" key="4">
    <source>
        <dbReference type="EMBL" id="GCF10854.1"/>
    </source>
</evidence>
<sequence>MKWYPYGHDFGNAEIGGVTVINGKTVSLSIPTAFAKVDTTALRNLGVNVEQTNVHVMQFVNEETAYAIGDLALQQSIEVYNGRGDIQRYASKFSLRGLLTIAATLIPDAEFGIYVVAGLPAETYIKNAALRAAIKESLDGTYLFTLNDEKTPRRVVVEVATVVMEGAGALIAYNDRSANGFTESAVIDIGGRTTDLYVARGQVPVVEYCKGKPVGVETATQMLMDSFENKYDRPLSLLEAREIMHAHAAQAQGEITRYPEISSYGQTIGHYDLERLVNEAVAQVGSEIVSFVASAWRQSDRDAVAASFKPVLNIGGGVYYFYSFLKKRIPHLSRPDDPSHANCIGYCTLAGRLLIRKVQTGSTSGGTNTGSSVGNSTSMRTF</sequence>
<dbReference type="RefSeq" id="WP_149403717.1">
    <property type="nucleotide sequence ID" value="NZ_BIXY01000085.1"/>
</dbReference>
<evidence type="ECO:0000256" key="1">
    <source>
        <dbReference type="SAM" id="MobiDB-lite"/>
    </source>
</evidence>
<dbReference type="SUPFAM" id="SSF53067">
    <property type="entry name" value="Actin-like ATPase domain"/>
    <property type="match status" value="2"/>
</dbReference>
<gene>
    <name evidence="4" type="ORF">KDI_44180</name>
</gene>
<feature type="domain" description="Actin-like protein N-terminal" evidence="2">
    <location>
        <begin position="7"/>
        <end position="168"/>
    </location>
</feature>
<accession>A0A5A5TIU1</accession>
<dbReference type="Pfam" id="PF17989">
    <property type="entry name" value="ALP_N"/>
    <property type="match status" value="1"/>
</dbReference>
<evidence type="ECO:0000259" key="2">
    <source>
        <dbReference type="Pfam" id="PF17989"/>
    </source>
</evidence>
<reference evidence="4 5" key="1">
    <citation type="submission" date="2019-01" db="EMBL/GenBank/DDBJ databases">
        <title>Draft genome sequence of Dictyobacter sp. Uno17.</title>
        <authorList>
            <person name="Wang C.M."/>
            <person name="Zheng Y."/>
            <person name="Sakai Y."/>
            <person name="Abe K."/>
            <person name="Yokota A."/>
            <person name="Yabe S."/>
        </authorList>
    </citation>
    <scope>NUCLEOTIDE SEQUENCE [LARGE SCALE GENOMIC DNA]</scope>
    <source>
        <strain evidence="4 5">Uno17</strain>
    </source>
</reference>
<dbReference type="InterPro" id="IPR049067">
    <property type="entry name" value="MreB-like_C"/>
</dbReference>
<protein>
    <submittedName>
        <fullName evidence="4">Uncharacterized protein</fullName>
    </submittedName>
</protein>
<dbReference type="EMBL" id="BIXY01000085">
    <property type="protein sequence ID" value="GCF10854.1"/>
    <property type="molecule type" value="Genomic_DNA"/>
</dbReference>
<dbReference type="Pfam" id="PF21522">
    <property type="entry name" value="MreB-like_C"/>
    <property type="match status" value="1"/>
</dbReference>
<dbReference type="InterPro" id="IPR040607">
    <property type="entry name" value="ALP_N"/>
</dbReference>
<dbReference type="Proteomes" id="UP000322530">
    <property type="component" value="Unassembled WGS sequence"/>
</dbReference>
<keyword evidence="5" id="KW-1185">Reference proteome</keyword>
<organism evidence="4 5">
    <name type="scientific">Dictyobacter arantiisoli</name>
    <dbReference type="NCBI Taxonomy" id="2014874"/>
    <lineage>
        <taxon>Bacteria</taxon>
        <taxon>Bacillati</taxon>
        <taxon>Chloroflexota</taxon>
        <taxon>Ktedonobacteria</taxon>
        <taxon>Ktedonobacterales</taxon>
        <taxon>Dictyobacteraceae</taxon>
        <taxon>Dictyobacter</taxon>
    </lineage>
</organism>
<feature type="region of interest" description="Disordered" evidence="1">
    <location>
        <begin position="361"/>
        <end position="382"/>
    </location>
</feature>
<feature type="domain" description="Actin homologue MreB-like C-terminal" evidence="3">
    <location>
        <begin position="186"/>
        <end position="326"/>
    </location>
</feature>
<comment type="caution">
    <text evidence="4">The sequence shown here is derived from an EMBL/GenBank/DDBJ whole genome shotgun (WGS) entry which is preliminary data.</text>
</comment>
<dbReference type="Gene3D" id="3.30.420.40">
    <property type="match status" value="2"/>
</dbReference>
<dbReference type="InterPro" id="IPR043129">
    <property type="entry name" value="ATPase_NBD"/>
</dbReference>
<feature type="compositionally biased region" description="Low complexity" evidence="1">
    <location>
        <begin position="369"/>
        <end position="382"/>
    </location>
</feature>
<evidence type="ECO:0000313" key="5">
    <source>
        <dbReference type="Proteomes" id="UP000322530"/>
    </source>
</evidence>
<name>A0A5A5TIU1_9CHLR</name>